<proteinExistence type="predicted"/>
<keyword evidence="2" id="KW-1185">Reference proteome</keyword>
<evidence type="ECO:0000313" key="2">
    <source>
        <dbReference type="Proteomes" id="UP000198900"/>
    </source>
</evidence>
<accession>A0A7Z7BC96</accession>
<dbReference type="AlphaFoldDB" id="A0A7Z7BC96"/>
<organism evidence="1 2">
    <name type="scientific">Paraburkholderia steynii</name>
    <dbReference type="NCBI Taxonomy" id="1245441"/>
    <lineage>
        <taxon>Bacteria</taxon>
        <taxon>Pseudomonadati</taxon>
        <taxon>Pseudomonadota</taxon>
        <taxon>Betaproteobacteria</taxon>
        <taxon>Burkholderiales</taxon>
        <taxon>Burkholderiaceae</taxon>
        <taxon>Paraburkholderia</taxon>
    </lineage>
</organism>
<name>A0A7Z7BC96_9BURK</name>
<dbReference type="EMBL" id="FNDI01000022">
    <property type="protein sequence ID" value="SDI69876.1"/>
    <property type="molecule type" value="Genomic_DNA"/>
</dbReference>
<dbReference type="Proteomes" id="UP000198900">
    <property type="component" value="Unassembled WGS sequence"/>
</dbReference>
<protein>
    <submittedName>
        <fullName evidence="1">Uncharacterized protein</fullName>
    </submittedName>
</protein>
<comment type="caution">
    <text evidence="1">The sequence shown here is derived from an EMBL/GenBank/DDBJ whole genome shotgun (WGS) entry which is preliminary data.</text>
</comment>
<sequence>MDDAAMKQKLTIFDGHAMRDNFDVQSGADLLCHLVVAQLVVRVKTDQWAEADQVVKVIRAWSHDNEITIDWFEGVRFGYLSKQLATMLWILKPLRNMTRLGKLFTSDWEIDYESPIARGIRAVCSASLTR</sequence>
<evidence type="ECO:0000313" key="1">
    <source>
        <dbReference type="EMBL" id="SDI69876.1"/>
    </source>
</evidence>
<reference evidence="1" key="1">
    <citation type="submission" date="2016-10" db="EMBL/GenBank/DDBJ databases">
        <authorList>
            <person name="Varghese N."/>
            <person name="Submissions S."/>
        </authorList>
    </citation>
    <scope>NUCLEOTIDE SEQUENCE [LARGE SCALE GENOMIC DNA]</scope>
    <source>
        <strain evidence="1">YR281</strain>
    </source>
</reference>
<gene>
    <name evidence="1" type="ORF">SAMN04487926_12220</name>
</gene>